<dbReference type="AlphaFoldDB" id="A0A9D3VIZ2"/>
<keyword evidence="2" id="KW-1185">Reference proteome</keyword>
<dbReference type="GO" id="GO:0004535">
    <property type="term" value="F:poly(A)-specific ribonuclease activity"/>
    <property type="evidence" value="ECO:0007669"/>
    <property type="project" value="InterPro"/>
</dbReference>
<evidence type="ECO:0000313" key="2">
    <source>
        <dbReference type="Proteomes" id="UP000828251"/>
    </source>
</evidence>
<dbReference type="InterPro" id="IPR012337">
    <property type="entry name" value="RNaseH-like_sf"/>
</dbReference>
<protein>
    <submittedName>
        <fullName evidence="1">Uncharacterized protein</fullName>
    </submittedName>
</protein>
<dbReference type="EMBL" id="JAIQCV010000007">
    <property type="protein sequence ID" value="KAH1083763.1"/>
    <property type="molecule type" value="Genomic_DNA"/>
</dbReference>
<gene>
    <name evidence="1" type="ORF">J1N35_023524</name>
</gene>
<dbReference type="GO" id="GO:0003676">
    <property type="term" value="F:nucleic acid binding"/>
    <property type="evidence" value="ECO:0007669"/>
    <property type="project" value="InterPro"/>
</dbReference>
<dbReference type="SUPFAM" id="SSF53098">
    <property type="entry name" value="Ribonuclease H-like"/>
    <property type="match status" value="1"/>
</dbReference>
<evidence type="ECO:0000313" key="1">
    <source>
        <dbReference type="EMBL" id="KAH1083763.1"/>
    </source>
</evidence>
<organism evidence="1 2">
    <name type="scientific">Gossypium stocksii</name>
    <dbReference type="NCBI Taxonomy" id="47602"/>
    <lineage>
        <taxon>Eukaryota</taxon>
        <taxon>Viridiplantae</taxon>
        <taxon>Streptophyta</taxon>
        <taxon>Embryophyta</taxon>
        <taxon>Tracheophyta</taxon>
        <taxon>Spermatophyta</taxon>
        <taxon>Magnoliopsida</taxon>
        <taxon>eudicotyledons</taxon>
        <taxon>Gunneridae</taxon>
        <taxon>Pentapetalae</taxon>
        <taxon>rosids</taxon>
        <taxon>malvids</taxon>
        <taxon>Malvales</taxon>
        <taxon>Malvaceae</taxon>
        <taxon>Malvoideae</taxon>
        <taxon>Gossypium</taxon>
    </lineage>
</organism>
<sequence>MKSNVGALQIIQLDLSLSDAWGNLSDFDSPFSFVWEFNFKDFDINRDCYANDSIGLFKRQWIDFEKNKEKGIDSKDFAKKFWDYGLLFNCYGLKNITWITFHNTYDFGFVLKILTQSPLPLHLHSFVHQLAYFFSYNIFYLKHTFKLLGLLDIEVGDLDARQEVLEFLDYWGLINFH</sequence>
<dbReference type="InterPro" id="IPR039637">
    <property type="entry name" value="CNOT7/CNOT8/Pop2"/>
</dbReference>
<accession>A0A9D3VIZ2</accession>
<comment type="caution">
    <text evidence="1">The sequence shown here is derived from an EMBL/GenBank/DDBJ whole genome shotgun (WGS) entry which is preliminary data.</text>
</comment>
<dbReference type="OrthoDB" id="947566at2759"/>
<name>A0A9D3VIZ2_9ROSI</name>
<dbReference type="Proteomes" id="UP000828251">
    <property type="component" value="Unassembled WGS sequence"/>
</dbReference>
<proteinExistence type="predicted"/>
<dbReference type="Gene3D" id="3.30.420.10">
    <property type="entry name" value="Ribonuclease H-like superfamily/Ribonuclease H"/>
    <property type="match status" value="1"/>
</dbReference>
<dbReference type="GO" id="GO:0030014">
    <property type="term" value="C:CCR4-NOT complex"/>
    <property type="evidence" value="ECO:0007669"/>
    <property type="project" value="InterPro"/>
</dbReference>
<reference evidence="1 2" key="1">
    <citation type="journal article" date="2021" name="Plant Biotechnol. J.">
        <title>Multi-omics assisted identification of the key and species-specific regulatory components of drought-tolerant mechanisms in Gossypium stocksii.</title>
        <authorList>
            <person name="Yu D."/>
            <person name="Ke L."/>
            <person name="Zhang D."/>
            <person name="Wu Y."/>
            <person name="Sun Y."/>
            <person name="Mei J."/>
            <person name="Sun J."/>
            <person name="Sun Y."/>
        </authorList>
    </citation>
    <scope>NUCLEOTIDE SEQUENCE [LARGE SCALE GENOMIC DNA]</scope>
    <source>
        <strain evidence="2">cv. E1</strain>
        <tissue evidence="1">Leaf</tissue>
    </source>
</reference>
<dbReference type="InterPro" id="IPR036397">
    <property type="entry name" value="RNaseH_sf"/>
</dbReference>
<dbReference type="PANTHER" id="PTHR10797">
    <property type="entry name" value="CCR4-NOT TRANSCRIPTION COMPLEX SUBUNIT"/>
    <property type="match status" value="1"/>
</dbReference>